<keyword evidence="5" id="KW-0564">Palmitate</keyword>
<evidence type="ECO:0000256" key="2">
    <source>
        <dbReference type="ARBA" id="ARBA00022475"/>
    </source>
</evidence>
<keyword evidence="4" id="KW-0472">Membrane</keyword>
<gene>
    <name evidence="9" type="ORF">GOB84_01720</name>
</gene>
<evidence type="ECO:0000256" key="7">
    <source>
        <dbReference type="SAM" id="MobiDB-lite"/>
    </source>
</evidence>
<evidence type="ECO:0000256" key="8">
    <source>
        <dbReference type="SAM" id="SignalP"/>
    </source>
</evidence>
<reference evidence="9 10" key="1">
    <citation type="journal article" date="2020" name="Int. J. Syst. Evol. Microbiol.">
        <title>Novel acetic acid bacteria from cider fermentations: Acetobacter conturbans sp. nov. and Acetobacter fallax sp. nov.</title>
        <authorList>
            <person name="Sombolestani A.S."/>
            <person name="Cleenwerck I."/>
            <person name="Cnockaert M."/>
            <person name="Borremans W."/>
            <person name="Wieme A.D."/>
            <person name="De Vuyst L."/>
            <person name="Vandamme P."/>
        </authorList>
    </citation>
    <scope>NUCLEOTIDE SEQUENCE [LARGE SCALE GENOMIC DNA]</scope>
    <source>
        <strain evidence="9 10">LMG 1637</strain>
    </source>
</reference>
<evidence type="ECO:0000256" key="6">
    <source>
        <dbReference type="ARBA" id="ARBA00023288"/>
    </source>
</evidence>
<evidence type="ECO:0000313" key="10">
    <source>
        <dbReference type="Proteomes" id="UP000615326"/>
    </source>
</evidence>
<keyword evidence="2" id="KW-1003">Cell membrane</keyword>
<keyword evidence="3 8" id="KW-0732">Signal</keyword>
<proteinExistence type="inferred from homology"/>
<evidence type="ECO:0000256" key="1">
    <source>
        <dbReference type="ARBA" id="ARBA00010296"/>
    </source>
</evidence>
<keyword evidence="10" id="KW-1185">Reference proteome</keyword>
<dbReference type="RefSeq" id="WP_173575857.1">
    <property type="nucleotide sequence ID" value="NZ_WOSW01000001.1"/>
</dbReference>
<dbReference type="EMBL" id="WOSW01000001">
    <property type="protein sequence ID" value="NHO31293.1"/>
    <property type="molecule type" value="Genomic_DNA"/>
</dbReference>
<organism evidence="9 10">
    <name type="scientific">Acetobacter fallax</name>
    <dbReference type="NCBI Taxonomy" id="1737473"/>
    <lineage>
        <taxon>Bacteria</taxon>
        <taxon>Pseudomonadati</taxon>
        <taxon>Pseudomonadota</taxon>
        <taxon>Alphaproteobacteria</taxon>
        <taxon>Acetobacterales</taxon>
        <taxon>Acetobacteraceae</taxon>
        <taxon>Acetobacter</taxon>
    </lineage>
</organism>
<dbReference type="InterPro" id="IPR012556">
    <property type="entry name" value="Entericidin"/>
</dbReference>
<feature type="signal peptide" evidence="8">
    <location>
        <begin position="1"/>
        <end position="34"/>
    </location>
</feature>
<keyword evidence="6 9" id="KW-0449">Lipoprotein</keyword>
<evidence type="ECO:0000256" key="4">
    <source>
        <dbReference type="ARBA" id="ARBA00023136"/>
    </source>
</evidence>
<feature type="compositionally biased region" description="Polar residues" evidence="7">
    <location>
        <begin position="59"/>
        <end position="73"/>
    </location>
</feature>
<evidence type="ECO:0000256" key="5">
    <source>
        <dbReference type="ARBA" id="ARBA00023139"/>
    </source>
</evidence>
<dbReference type="Pfam" id="PF08085">
    <property type="entry name" value="Entericidin"/>
    <property type="match status" value="1"/>
</dbReference>
<comment type="caution">
    <text evidence="9">The sequence shown here is derived from an EMBL/GenBank/DDBJ whole genome shotgun (WGS) entry which is preliminary data.</text>
</comment>
<protein>
    <submittedName>
        <fullName evidence="9">Entericidin A/B family lipoprotein</fullName>
    </submittedName>
</protein>
<evidence type="ECO:0000256" key="3">
    <source>
        <dbReference type="ARBA" id="ARBA00022729"/>
    </source>
</evidence>
<comment type="similarity">
    <text evidence="1">Belongs to the EcnA/EcnB lipoprotein family.</text>
</comment>
<name>A0ABX0K7W3_9PROT</name>
<evidence type="ECO:0000313" key="9">
    <source>
        <dbReference type="EMBL" id="NHO31293.1"/>
    </source>
</evidence>
<accession>A0ABX0K7W3</accession>
<sequence length="73" mass="7327">MNEKNADRQPRKQAATRPNSLRLAVVATALLALAACNTVSGAGKDVSSVGHNVSRGANAAQTGITNATGASSH</sequence>
<dbReference type="Proteomes" id="UP000615326">
    <property type="component" value="Unassembled WGS sequence"/>
</dbReference>
<feature type="region of interest" description="Disordered" evidence="7">
    <location>
        <begin position="44"/>
        <end position="73"/>
    </location>
</feature>
<feature type="chain" id="PRO_5045617705" evidence="8">
    <location>
        <begin position="35"/>
        <end position="73"/>
    </location>
</feature>